<dbReference type="Proteomes" id="UP000682843">
    <property type="component" value="Chromosome"/>
</dbReference>
<gene>
    <name evidence="2" type="ORF">RPMA_18210</name>
</gene>
<dbReference type="InterPro" id="IPR033390">
    <property type="entry name" value="Rv2179c-like"/>
</dbReference>
<evidence type="ECO:0000259" key="1">
    <source>
        <dbReference type="Pfam" id="PF16473"/>
    </source>
</evidence>
<evidence type="ECO:0000313" key="3">
    <source>
        <dbReference type="Proteomes" id="UP000682843"/>
    </source>
</evidence>
<dbReference type="RefSeq" id="WP_211909135.1">
    <property type="nucleotide sequence ID" value="NZ_CP036498.1"/>
</dbReference>
<feature type="domain" description="3'-5' exoribonuclease Rv2179c-like" evidence="1">
    <location>
        <begin position="2"/>
        <end position="148"/>
    </location>
</feature>
<protein>
    <submittedName>
        <fullName evidence="2">3'-5' exoribonuclease</fullName>
    </submittedName>
</protein>
<dbReference type="Gene3D" id="3.30.420.10">
    <property type="entry name" value="Ribonuclease H-like superfamily/Ribonuclease H"/>
    <property type="match status" value="1"/>
</dbReference>
<sequence>MRIWFDTEFIEDGKTIDLLSIGLVREDGASLYIENADCDRSKASDWVKENVIVHLHPRPVFGRDDIARQIVEFVGDKPQFWAYYADYDWVALCQLFGTMMDLPKGWPMYCRDVKQLCDEIGNPELPKQSSTEHHALADAMWTKQAWEFLAHQTVRVDH</sequence>
<dbReference type="EMBL" id="CP036498">
    <property type="protein sequence ID" value="QUS40552.1"/>
    <property type="molecule type" value="Genomic_DNA"/>
</dbReference>
<dbReference type="InterPro" id="IPR012337">
    <property type="entry name" value="RNaseH-like_sf"/>
</dbReference>
<dbReference type="InterPro" id="IPR036397">
    <property type="entry name" value="RNaseH_sf"/>
</dbReference>
<reference evidence="2 3" key="1">
    <citation type="submission" date="2019-02" db="EMBL/GenBank/DDBJ databases">
        <title>Emended description of the genus Rhodopseudomonas and description of Rhodopseudomonas albus sp. nov., a non-phototrophic, heavy-metal-tolerant bacterium isolated from garden soil.</title>
        <authorList>
            <person name="Bao Z."/>
            <person name="Cao W.W."/>
            <person name="Sato Y."/>
            <person name="Nishizawa T."/>
            <person name="Zhao J."/>
            <person name="Guo Y."/>
            <person name="Ohta H."/>
        </authorList>
    </citation>
    <scope>NUCLEOTIDE SEQUENCE [LARGE SCALE GENOMIC DNA]</scope>
    <source>
        <strain evidence="2 3">SK50-23</strain>
    </source>
</reference>
<evidence type="ECO:0000313" key="2">
    <source>
        <dbReference type="EMBL" id="QUS40552.1"/>
    </source>
</evidence>
<organism evidence="2 3">
    <name type="scientific">Tardiphaga alba</name>
    <dbReference type="NCBI Taxonomy" id="340268"/>
    <lineage>
        <taxon>Bacteria</taxon>
        <taxon>Pseudomonadati</taxon>
        <taxon>Pseudomonadota</taxon>
        <taxon>Alphaproteobacteria</taxon>
        <taxon>Hyphomicrobiales</taxon>
        <taxon>Nitrobacteraceae</taxon>
        <taxon>Tardiphaga</taxon>
    </lineage>
</organism>
<proteinExistence type="predicted"/>
<dbReference type="Pfam" id="PF16473">
    <property type="entry name" value="Rv2179c-like"/>
    <property type="match status" value="1"/>
</dbReference>
<keyword evidence="3" id="KW-1185">Reference proteome</keyword>
<accession>A0ABX8ABE4</accession>
<name>A0ABX8ABE4_9BRAD</name>
<dbReference type="SUPFAM" id="SSF53098">
    <property type="entry name" value="Ribonuclease H-like"/>
    <property type="match status" value="1"/>
</dbReference>